<evidence type="ECO:0000256" key="1">
    <source>
        <dbReference type="SAM" id="MobiDB-lite"/>
    </source>
</evidence>
<dbReference type="EMBL" id="KV460235">
    <property type="protein sequence ID" value="OBT95490.1"/>
    <property type="molecule type" value="Genomic_DNA"/>
</dbReference>
<keyword evidence="4" id="KW-1185">Reference proteome</keyword>
<dbReference type="RefSeq" id="XP_018129223.1">
    <property type="nucleotide sequence ID" value="XM_018274586.1"/>
</dbReference>
<dbReference type="AlphaFoldDB" id="A0A1B8GI27"/>
<dbReference type="InterPro" id="IPR046676">
    <property type="entry name" value="DUF6546"/>
</dbReference>
<dbReference type="Proteomes" id="UP000091956">
    <property type="component" value="Unassembled WGS sequence"/>
</dbReference>
<feature type="region of interest" description="Disordered" evidence="1">
    <location>
        <begin position="170"/>
        <end position="193"/>
    </location>
</feature>
<dbReference type="Pfam" id="PF20183">
    <property type="entry name" value="DUF6546"/>
    <property type="match status" value="1"/>
</dbReference>
<evidence type="ECO:0000313" key="3">
    <source>
        <dbReference type="EMBL" id="OBT95490.1"/>
    </source>
</evidence>
<reference evidence="3 4" key="1">
    <citation type="submission" date="2016-03" db="EMBL/GenBank/DDBJ databases">
        <title>Comparative genomics of Pseudogymnoascus destructans, the fungus causing white-nose syndrome of bats.</title>
        <authorList>
            <person name="Palmer J.M."/>
            <person name="Drees K.P."/>
            <person name="Foster J.T."/>
            <person name="Lindner D.L."/>
        </authorList>
    </citation>
    <scope>NUCLEOTIDE SEQUENCE [LARGE SCALE GENOMIC DNA]</scope>
    <source>
        <strain evidence="3 4">UAMH 10579</strain>
    </source>
</reference>
<proteinExistence type="predicted"/>
<dbReference type="OrthoDB" id="4802432at2759"/>
<dbReference type="GeneID" id="28838506"/>
<organism evidence="3 4">
    <name type="scientific">Pseudogymnoascus verrucosus</name>
    <dbReference type="NCBI Taxonomy" id="342668"/>
    <lineage>
        <taxon>Eukaryota</taxon>
        <taxon>Fungi</taxon>
        <taxon>Dikarya</taxon>
        <taxon>Ascomycota</taxon>
        <taxon>Pezizomycotina</taxon>
        <taxon>Leotiomycetes</taxon>
        <taxon>Thelebolales</taxon>
        <taxon>Thelebolaceae</taxon>
        <taxon>Pseudogymnoascus</taxon>
    </lineage>
</organism>
<accession>A0A1B8GI27</accession>
<sequence>MADGRSDRRRHKMKLRSTKPEPVYWLSLPAEIRLMILDFFTRQKSPGWASHAAVCKEWQFFIEKRNFHRLKLQGSCLDEFNRIVIRQRYLVHHICLDIRLPKYSCRSCENTETLLWESRKCSIIRDTIWTLFSILSTWDPASDLTLELKAYSPSDSEHWFKNHSFASNDDGTGAASSTQDGDPGEISSKWHDPKHGWVNGQRVKTPPWLALFRLFQPRPLGFQETLPEVNAVTCLIIPRQFRSWLHPLDMWIVLSGLCRLERLVHEPSRSPWKNRRIIFDDDALFLAQLLLSKAPTSPKSLSVFEDFNAEFATTVANRHRQRPTVLQPGPDRNADPRVGAAFASRSLHVEQLFVSFLLNAEDFFQACLPTWTWQNLQSLALTSQLLKPTGFHLRPNALLCRAGVVALQMPKLRTLALWNGSCGFAAAFIYQVHRDSVTITWRGTWNQEFNLSVAKAWKSVASTLHSTELRIKKQLIHHKIGCHGDAIHHLDLPCRVVEPASLWQIRRENSHHTR</sequence>
<feature type="compositionally biased region" description="Polar residues" evidence="1">
    <location>
        <begin position="170"/>
        <end position="180"/>
    </location>
</feature>
<name>A0A1B8GI27_9PEZI</name>
<evidence type="ECO:0000313" key="4">
    <source>
        <dbReference type="Proteomes" id="UP000091956"/>
    </source>
</evidence>
<reference evidence="4" key="2">
    <citation type="journal article" date="2018" name="Nat. Commun.">
        <title>Extreme sensitivity to ultraviolet light in the fungal pathogen causing white-nose syndrome of bats.</title>
        <authorList>
            <person name="Palmer J.M."/>
            <person name="Drees K.P."/>
            <person name="Foster J.T."/>
            <person name="Lindner D.L."/>
        </authorList>
    </citation>
    <scope>NUCLEOTIDE SEQUENCE [LARGE SCALE GENOMIC DNA]</scope>
    <source>
        <strain evidence="4">UAMH 10579</strain>
    </source>
</reference>
<feature type="domain" description="DUF6546" evidence="2">
    <location>
        <begin position="294"/>
        <end position="498"/>
    </location>
</feature>
<evidence type="ECO:0000259" key="2">
    <source>
        <dbReference type="Pfam" id="PF20183"/>
    </source>
</evidence>
<gene>
    <name evidence="3" type="ORF">VE01_05120</name>
</gene>
<protein>
    <recommendedName>
        <fullName evidence="2">DUF6546 domain-containing protein</fullName>
    </recommendedName>
</protein>